<dbReference type="Proteomes" id="UP000002866">
    <property type="component" value="Chromosome 1"/>
</dbReference>
<dbReference type="RefSeq" id="XP_004178304.1">
    <property type="nucleotide sequence ID" value="XM_004178256.1"/>
</dbReference>
<dbReference type="AlphaFoldDB" id="I2GXD3"/>
<dbReference type="KEGG" id="tbl:TBLA_0A10050"/>
<dbReference type="FunCoup" id="I2GXD3">
    <property type="interactions" value="124"/>
</dbReference>
<feature type="transmembrane region" description="Helical" evidence="1">
    <location>
        <begin position="69"/>
        <end position="90"/>
    </location>
</feature>
<dbReference type="STRING" id="1071380.I2GXD3"/>
<evidence type="ECO:0000313" key="4">
    <source>
        <dbReference type="Proteomes" id="UP000002866"/>
    </source>
</evidence>
<keyword evidence="4" id="KW-1185">Reference proteome</keyword>
<keyword evidence="1" id="KW-0472">Membrane</keyword>
<sequence>MSAAVEEIKTAAKEVKEALTPQKKCCAKESCCEGMNNCVKCVCNTLSSIKAFVASKLSCAAEALKNPVVLLNTILVSTTLTTLLTGYAKYDKRYLQGKSDKCILLTAGAATAAIALDVMIY</sequence>
<dbReference type="HOGENOM" id="CLU_131065_0_0_1"/>
<dbReference type="Pfam" id="PF17304">
    <property type="entry name" value="OM14_C"/>
    <property type="match status" value="1"/>
</dbReference>
<reference evidence="3 4" key="1">
    <citation type="journal article" date="2011" name="Proc. Natl. Acad. Sci. U.S.A.">
        <title>Evolutionary erosion of yeast sex chromosomes by mating-type switching accidents.</title>
        <authorList>
            <person name="Gordon J.L."/>
            <person name="Armisen D."/>
            <person name="Proux-Wera E."/>
            <person name="Oheigeartaigh S.S."/>
            <person name="Byrne K.P."/>
            <person name="Wolfe K.H."/>
        </authorList>
    </citation>
    <scope>NUCLEOTIDE SEQUENCE [LARGE SCALE GENOMIC DNA]</scope>
    <source>
        <strain evidence="4">ATCC 34711 / CBS 6284 / DSM 70876 / NBRC 10599 / NRRL Y-10934 / UCD 77-7</strain>
    </source>
</reference>
<feature type="domain" description="Mitochondrial outer membrane protein OM14 C-terminal" evidence="2">
    <location>
        <begin position="64"/>
        <end position="119"/>
    </location>
</feature>
<evidence type="ECO:0000259" key="2">
    <source>
        <dbReference type="Pfam" id="PF17304"/>
    </source>
</evidence>
<proteinExistence type="predicted"/>
<organism evidence="3 4">
    <name type="scientific">Henningerozyma blattae (strain ATCC 34711 / CBS 6284 / DSM 70876 / NBRC 10599 / NRRL Y-10934 / UCD 77-7)</name>
    <name type="common">Yeast</name>
    <name type="synonym">Tetrapisispora blattae</name>
    <dbReference type="NCBI Taxonomy" id="1071380"/>
    <lineage>
        <taxon>Eukaryota</taxon>
        <taxon>Fungi</taxon>
        <taxon>Dikarya</taxon>
        <taxon>Ascomycota</taxon>
        <taxon>Saccharomycotina</taxon>
        <taxon>Saccharomycetes</taxon>
        <taxon>Saccharomycetales</taxon>
        <taxon>Saccharomycetaceae</taxon>
        <taxon>Henningerozyma</taxon>
    </lineage>
</organism>
<gene>
    <name evidence="3" type="primary">TBLA0A10050</name>
    <name evidence="3" type="ORF">TBLA_0A10050</name>
</gene>
<evidence type="ECO:0000313" key="3">
    <source>
        <dbReference type="EMBL" id="CCH58785.1"/>
    </source>
</evidence>
<dbReference type="GeneID" id="14493619"/>
<protein>
    <recommendedName>
        <fullName evidence="2">Mitochondrial outer membrane protein OM14 C-terminal domain-containing protein</fullName>
    </recommendedName>
</protein>
<keyword evidence="1" id="KW-1133">Transmembrane helix</keyword>
<dbReference type="EMBL" id="HE806316">
    <property type="protein sequence ID" value="CCH58785.1"/>
    <property type="molecule type" value="Genomic_DNA"/>
</dbReference>
<evidence type="ECO:0000256" key="1">
    <source>
        <dbReference type="SAM" id="Phobius"/>
    </source>
</evidence>
<keyword evidence="1" id="KW-0812">Transmembrane</keyword>
<name>I2GXD3_HENB6</name>
<feature type="transmembrane region" description="Helical" evidence="1">
    <location>
        <begin position="102"/>
        <end position="120"/>
    </location>
</feature>
<accession>I2GXD3</accession>
<dbReference type="InParanoid" id="I2GXD3"/>
<dbReference type="InterPro" id="IPR039453">
    <property type="entry name" value="OM14_C"/>
</dbReference>
<dbReference type="eggNOG" id="ENOG502S89U">
    <property type="taxonomic scope" value="Eukaryota"/>
</dbReference>